<dbReference type="InterPro" id="IPR009737">
    <property type="entry name" value="Aim32/Apd1-like"/>
</dbReference>
<sequence length="400" mass="44178">FPPSQWRVRLVRLPMPLNHSLSSSITFCLHFSPKPFTRLSARALVNAMAGTPENFSTDATADAANADEDVKFGFQRSEMYQSKLAGTATSYDRHLFLCYKSHETWPARLEASDSDLLPKSLSAALKARKDDIKIKTLLTICEVRDDMEISEGDILIFPEMIKYRDLKESDVDAFVDDVLVNGNPWSSGLQESLSGSYVFVCAHNLRDRRCGVCGPILIEEFSKLIESKGLKDKVRVAACSHIGGHKYAGNVIIFSSGKDGDIVGHWYGYVTPSDVPALLDEHIGEGKVIERLWRGQMGQYEKVTDKLDEQKVPEVTNEEKKPLENGSQESSVTSFSCCQGAAGVSCCRDASAEQKENKKGQGTVSNWFGKWEQREILAAVGVVGAVAVVAVAYGFYKKSR</sequence>
<evidence type="ECO:0008006" key="5">
    <source>
        <dbReference type="Google" id="ProtNLM"/>
    </source>
</evidence>
<dbReference type="PANTHER" id="PTHR31902">
    <property type="entry name" value="ACTIN PATCHES DISTAL PROTEIN 1"/>
    <property type="match status" value="1"/>
</dbReference>
<dbReference type="FunFam" id="3.40.30.10:FF:000213">
    <property type="entry name" value="APD1p protein"/>
    <property type="match status" value="1"/>
</dbReference>
<feature type="non-terminal residue" evidence="3">
    <location>
        <position position="1"/>
    </location>
</feature>
<dbReference type="AlphaFoldDB" id="A0ABD2SSQ0"/>
<evidence type="ECO:0000313" key="4">
    <source>
        <dbReference type="Proteomes" id="UP001627284"/>
    </source>
</evidence>
<dbReference type="CDD" id="cd03062">
    <property type="entry name" value="TRX_Fd_Sucrase"/>
    <property type="match status" value="1"/>
</dbReference>
<feature type="transmembrane region" description="Helical" evidence="2">
    <location>
        <begin position="376"/>
        <end position="396"/>
    </location>
</feature>
<feature type="region of interest" description="Disordered" evidence="1">
    <location>
        <begin position="308"/>
        <end position="331"/>
    </location>
</feature>
<proteinExistence type="predicted"/>
<keyword evidence="4" id="KW-1185">Reference proteome</keyword>
<reference evidence="3 4" key="1">
    <citation type="submission" date="2024-05" db="EMBL/GenBank/DDBJ databases">
        <title>De novo assembly of an allotetraploid wild potato.</title>
        <authorList>
            <person name="Hosaka A.J."/>
        </authorList>
    </citation>
    <scope>NUCLEOTIDE SEQUENCE [LARGE SCALE GENOMIC DNA]</scope>
    <source>
        <tissue evidence="3">Young leaves</tissue>
    </source>
</reference>
<keyword evidence="2" id="KW-0472">Membrane</keyword>
<dbReference type="Gene3D" id="3.40.30.10">
    <property type="entry name" value="Glutaredoxin"/>
    <property type="match status" value="2"/>
</dbReference>
<comment type="caution">
    <text evidence="3">The sequence shown here is derived from an EMBL/GenBank/DDBJ whole genome shotgun (WGS) entry which is preliminary data.</text>
</comment>
<protein>
    <recommendedName>
        <fullName evidence="5">Altered inheritance of mitochondria protein 32-like</fullName>
    </recommendedName>
</protein>
<organism evidence="3 4">
    <name type="scientific">Solanum stoloniferum</name>
    <dbReference type="NCBI Taxonomy" id="62892"/>
    <lineage>
        <taxon>Eukaryota</taxon>
        <taxon>Viridiplantae</taxon>
        <taxon>Streptophyta</taxon>
        <taxon>Embryophyta</taxon>
        <taxon>Tracheophyta</taxon>
        <taxon>Spermatophyta</taxon>
        <taxon>Magnoliopsida</taxon>
        <taxon>eudicotyledons</taxon>
        <taxon>Gunneridae</taxon>
        <taxon>Pentapetalae</taxon>
        <taxon>asterids</taxon>
        <taxon>lamiids</taxon>
        <taxon>Solanales</taxon>
        <taxon>Solanaceae</taxon>
        <taxon>Solanoideae</taxon>
        <taxon>Solaneae</taxon>
        <taxon>Solanum</taxon>
    </lineage>
</organism>
<dbReference type="SUPFAM" id="SSF52833">
    <property type="entry name" value="Thioredoxin-like"/>
    <property type="match status" value="1"/>
</dbReference>
<evidence type="ECO:0000313" key="3">
    <source>
        <dbReference type="EMBL" id="KAL3346934.1"/>
    </source>
</evidence>
<dbReference type="PANTHER" id="PTHR31902:SF20">
    <property type="entry name" value="ALTERED INHERITANCE OF MITOCHONDRIA PROTEIN 32-LIKE"/>
    <property type="match status" value="1"/>
</dbReference>
<accession>A0ABD2SSQ0</accession>
<keyword evidence="2" id="KW-0812">Transmembrane</keyword>
<feature type="compositionally biased region" description="Basic and acidic residues" evidence="1">
    <location>
        <begin position="308"/>
        <end position="323"/>
    </location>
</feature>
<dbReference type="InterPro" id="IPR036249">
    <property type="entry name" value="Thioredoxin-like_sf"/>
</dbReference>
<name>A0ABD2SSQ0_9SOLN</name>
<dbReference type="EMBL" id="JBJKTR010000014">
    <property type="protein sequence ID" value="KAL3346934.1"/>
    <property type="molecule type" value="Genomic_DNA"/>
</dbReference>
<keyword evidence="2" id="KW-1133">Transmembrane helix</keyword>
<evidence type="ECO:0000256" key="2">
    <source>
        <dbReference type="SAM" id="Phobius"/>
    </source>
</evidence>
<dbReference type="Proteomes" id="UP001627284">
    <property type="component" value="Unassembled WGS sequence"/>
</dbReference>
<evidence type="ECO:0000256" key="1">
    <source>
        <dbReference type="SAM" id="MobiDB-lite"/>
    </source>
</evidence>
<gene>
    <name evidence="3" type="ORF">AABB24_025391</name>
</gene>
<dbReference type="Pfam" id="PF06999">
    <property type="entry name" value="Suc_Fer-like"/>
    <property type="match status" value="1"/>
</dbReference>